<dbReference type="Gene3D" id="1.10.530.10">
    <property type="match status" value="1"/>
</dbReference>
<evidence type="ECO:0000313" key="2">
    <source>
        <dbReference type="EMBL" id="RDJ06386.1"/>
    </source>
</evidence>
<dbReference type="InterPro" id="IPR036366">
    <property type="entry name" value="PGBDSf"/>
</dbReference>
<evidence type="ECO:0000259" key="1">
    <source>
        <dbReference type="SMART" id="SM00644"/>
    </source>
</evidence>
<dbReference type="SUPFAM" id="SSF47090">
    <property type="entry name" value="PGBD-like"/>
    <property type="match status" value="1"/>
</dbReference>
<dbReference type="InterPro" id="IPR002477">
    <property type="entry name" value="Peptidoglycan-bd-like"/>
</dbReference>
<accession>A0A370KJG0</accession>
<dbReference type="InterPro" id="IPR023346">
    <property type="entry name" value="Lysozyme-like_dom_sf"/>
</dbReference>
<evidence type="ECO:0000313" key="3">
    <source>
        <dbReference type="Proteomes" id="UP000254939"/>
    </source>
</evidence>
<dbReference type="Gene3D" id="3.40.80.10">
    <property type="entry name" value="Peptidoglycan recognition protein-like"/>
    <property type="match status" value="1"/>
</dbReference>
<dbReference type="EMBL" id="NAAC01000029">
    <property type="protein sequence ID" value="RDJ06386.1"/>
    <property type="molecule type" value="Genomic_DNA"/>
</dbReference>
<organism evidence="2 3">
    <name type="scientific">Rhizobium grahamii</name>
    <dbReference type="NCBI Taxonomy" id="1120045"/>
    <lineage>
        <taxon>Bacteria</taxon>
        <taxon>Pseudomonadati</taxon>
        <taxon>Pseudomonadota</taxon>
        <taxon>Alphaproteobacteria</taxon>
        <taxon>Hyphomicrobiales</taxon>
        <taxon>Rhizobiaceae</taxon>
        <taxon>Rhizobium/Agrobacterium group</taxon>
        <taxon>Rhizobium</taxon>
    </lineage>
</organism>
<comment type="caution">
    <text evidence="2">The sequence shown here is derived from an EMBL/GenBank/DDBJ whole genome shotgun (WGS) entry which is preliminary data.</text>
</comment>
<dbReference type="AlphaFoldDB" id="A0A370KJG0"/>
<dbReference type="SUPFAM" id="SSF53955">
    <property type="entry name" value="Lysozyme-like"/>
    <property type="match status" value="1"/>
</dbReference>
<reference evidence="2 3" key="1">
    <citation type="submission" date="2017-03" db="EMBL/GenBank/DDBJ databases">
        <title>Genome analysis of Rhizobial strains effectives or ineffectives for nitrogen fixation isolated from bean seeds.</title>
        <authorList>
            <person name="Peralta H."/>
            <person name="Aguilar-Vera A."/>
            <person name="Mora Y."/>
            <person name="Vargas-Lagunas C."/>
            <person name="Girard L."/>
            <person name="Mora J."/>
        </authorList>
    </citation>
    <scope>NUCLEOTIDE SEQUENCE [LARGE SCALE GENOMIC DNA]</scope>
    <source>
        <strain evidence="2 3">CCGM3</strain>
    </source>
</reference>
<name>A0A370KJG0_9HYPH</name>
<dbReference type="InterPro" id="IPR036505">
    <property type="entry name" value="Amidase/PGRP_sf"/>
</dbReference>
<dbReference type="SUPFAM" id="SSF55846">
    <property type="entry name" value="N-acetylmuramoyl-L-alanine amidase-like"/>
    <property type="match status" value="1"/>
</dbReference>
<dbReference type="GO" id="GO:0008745">
    <property type="term" value="F:N-acetylmuramoyl-L-alanine amidase activity"/>
    <property type="evidence" value="ECO:0007669"/>
    <property type="project" value="InterPro"/>
</dbReference>
<dbReference type="Pfam" id="PF01471">
    <property type="entry name" value="PG_binding_1"/>
    <property type="match status" value="1"/>
</dbReference>
<gene>
    <name evidence="2" type="ORF">B5K06_22890</name>
</gene>
<dbReference type="InterPro" id="IPR036365">
    <property type="entry name" value="PGBD-like_sf"/>
</dbReference>
<sequence>MVYSLTWLPEVLRQAGLKVAETNGWASRGTSEMGRVRGVICHHTGSIGPGNMPTLNALTQGRGGNHPLAGPLAQLGLGVDGTYYMVAAGKANHAGPGEWRGIRTGNSSFIGIEAENSGTPGAQWPDWQMDAYRRGVAAILNRIGETSDMCCGHKEYALPHGRKPDPLFNMDLFRDGVKSVMCGTAILRPPVPAFDAFSGHRTLERGARGCDVIQVQRAVGADQDGKFGPVTEAAVRCFQDRYGLRPDGIVGPLTWSKIDELPQPIALATGMTDAANDTLPEGVRRLLDLVGEAEAPGGYDVLFGNNQRKLPRPLSSMSLGDVILSGANWRRMFRSPACGRYQFMTTTLMRLRDTMHLSGRETFDPALQDQLGFTLLKLRGYERFISRKISVVDFGLGLAQEWASFPVLQARQGAHRTVRRGETFYAGDGMNKALVAPETVEQLLESLLESEPSSRAA</sequence>
<feature type="domain" description="N-acetylmuramoyl-L-alanine amidase" evidence="1">
    <location>
        <begin position="25"/>
        <end position="167"/>
    </location>
</feature>
<dbReference type="SMART" id="SM00644">
    <property type="entry name" value="Ami_2"/>
    <property type="match status" value="1"/>
</dbReference>
<dbReference type="Proteomes" id="UP000254939">
    <property type="component" value="Unassembled WGS sequence"/>
</dbReference>
<dbReference type="InterPro" id="IPR002502">
    <property type="entry name" value="Amidase_domain"/>
</dbReference>
<dbReference type="Gene3D" id="1.10.101.10">
    <property type="entry name" value="PGBD-like superfamily/PGBD"/>
    <property type="match status" value="1"/>
</dbReference>
<proteinExistence type="predicted"/>
<dbReference type="Pfam" id="PF01510">
    <property type="entry name" value="Amidase_2"/>
    <property type="match status" value="1"/>
</dbReference>
<dbReference type="RefSeq" id="WP_114714806.1">
    <property type="nucleotide sequence ID" value="NZ_KZ857266.1"/>
</dbReference>
<dbReference type="GO" id="GO:0009253">
    <property type="term" value="P:peptidoglycan catabolic process"/>
    <property type="evidence" value="ECO:0007669"/>
    <property type="project" value="InterPro"/>
</dbReference>
<dbReference type="OrthoDB" id="38641at2"/>
<protein>
    <submittedName>
        <fullName evidence="2">Peptidoglycan-binding protein</fullName>
    </submittedName>
</protein>